<dbReference type="Proteomes" id="UP000027601">
    <property type="component" value="Unassembled WGS sequence"/>
</dbReference>
<dbReference type="AlphaFoldDB" id="A0A069CZ27"/>
<name>A0A069CZ27_9BACE</name>
<sequence>MAAYIFEDVIKEIEQMIEKEELFLNGLDEETISTRLNSQNRSMISMHMRPL</sequence>
<organism evidence="1 2">
    <name type="scientific">Bacteroides graminisolvens DSM 19988 = JCM 15093</name>
    <dbReference type="NCBI Taxonomy" id="1121097"/>
    <lineage>
        <taxon>Bacteria</taxon>
        <taxon>Pseudomonadati</taxon>
        <taxon>Bacteroidota</taxon>
        <taxon>Bacteroidia</taxon>
        <taxon>Bacteroidales</taxon>
        <taxon>Bacteroidaceae</taxon>
        <taxon>Bacteroides</taxon>
    </lineage>
</organism>
<dbReference type="EMBL" id="BAJS01000003">
    <property type="protein sequence ID" value="GAK35873.1"/>
    <property type="molecule type" value="Genomic_DNA"/>
</dbReference>
<reference evidence="1 2" key="1">
    <citation type="journal article" date="2015" name="Microbes Environ.">
        <title>Distribution and evolution of nitrogen fixation genes in the phylum bacteroidetes.</title>
        <authorList>
            <person name="Inoue J."/>
            <person name="Oshima K."/>
            <person name="Suda W."/>
            <person name="Sakamoto M."/>
            <person name="Iino T."/>
            <person name="Noda S."/>
            <person name="Hongoh Y."/>
            <person name="Hattori M."/>
            <person name="Ohkuma M."/>
        </authorList>
    </citation>
    <scope>NUCLEOTIDE SEQUENCE [LARGE SCALE GENOMIC DNA]</scope>
    <source>
        <strain evidence="1 2">JCM 15093</strain>
    </source>
</reference>
<protein>
    <submittedName>
        <fullName evidence="1">Uncharacterized protein</fullName>
    </submittedName>
</protein>
<accession>A0A069CZ27</accession>
<comment type="caution">
    <text evidence="1">The sequence shown here is derived from an EMBL/GenBank/DDBJ whole genome shotgun (WGS) entry which is preliminary data.</text>
</comment>
<gene>
    <name evidence="1" type="ORF">JCM15093_1001</name>
</gene>
<evidence type="ECO:0000313" key="2">
    <source>
        <dbReference type="Proteomes" id="UP000027601"/>
    </source>
</evidence>
<keyword evidence="2" id="KW-1185">Reference proteome</keyword>
<dbReference type="RefSeq" id="WP_154657473.1">
    <property type="nucleotide sequence ID" value="NZ_ATZI01000001.1"/>
</dbReference>
<evidence type="ECO:0000313" key="1">
    <source>
        <dbReference type="EMBL" id="GAK35873.1"/>
    </source>
</evidence>
<proteinExistence type="predicted"/>